<protein>
    <recommendedName>
        <fullName evidence="5">Trp biosynthesis-associated membrane protein</fullName>
    </recommendedName>
</protein>
<dbReference type="OrthoDB" id="4794414at2"/>
<reference evidence="3 4" key="1">
    <citation type="submission" date="2019-06" db="EMBL/GenBank/DDBJ databases">
        <authorList>
            <person name="Li F."/>
        </authorList>
    </citation>
    <scope>NUCLEOTIDE SEQUENCE [LARGE SCALE GENOMIC DNA]</scope>
    <source>
        <strain evidence="3 4">10F1D-1</strain>
    </source>
</reference>
<dbReference type="Proteomes" id="UP000316252">
    <property type="component" value="Unassembled WGS sequence"/>
</dbReference>
<feature type="transmembrane region" description="Helical" evidence="2">
    <location>
        <begin position="54"/>
        <end position="74"/>
    </location>
</feature>
<feature type="transmembrane region" description="Helical" evidence="2">
    <location>
        <begin position="17"/>
        <end position="34"/>
    </location>
</feature>
<evidence type="ECO:0000313" key="3">
    <source>
        <dbReference type="EMBL" id="TPW76309.1"/>
    </source>
</evidence>
<keyword evidence="2" id="KW-0472">Membrane</keyword>
<accession>A0A506Y7H1</accession>
<keyword evidence="4" id="KW-1185">Reference proteome</keyword>
<evidence type="ECO:0000313" key="4">
    <source>
        <dbReference type="Proteomes" id="UP000316252"/>
    </source>
</evidence>
<dbReference type="Pfam" id="PF09534">
    <property type="entry name" value="Trp_oprn_chp"/>
    <property type="match status" value="1"/>
</dbReference>
<keyword evidence="2" id="KW-0812">Transmembrane</keyword>
<dbReference type="AlphaFoldDB" id="A0A506Y7H1"/>
<dbReference type="RefSeq" id="WP_141163665.1">
    <property type="nucleotide sequence ID" value="NZ_VHQG01000002.1"/>
</dbReference>
<evidence type="ECO:0008006" key="5">
    <source>
        <dbReference type="Google" id="ProtNLM"/>
    </source>
</evidence>
<evidence type="ECO:0000256" key="2">
    <source>
        <dbReference type="SAM" id="Phobius"/>
    </source>
</evidence>
<evidence type="ECO:0000256" key="1">
    <source>
        <dbReference type="SAM" id="MobiDB-lite"/>
    </source>
</evidence>
<organism evidence="3 4">
    <name type="scientific">Schumannella soli</name>
    <dbReference type="NCBI Taxonomy" id="2590779"/>
    <lineage>
        <taxon>Bacteria</taxon>
        <taxon>Bacillati</taxon>
        <taxon>Actinomycetota</taxon>
        <taxon>Actinomycetes</taxon>
        <taxon>Micrococcales</taxon>
        <taxon>Microbacteriaceae</taxon>
        <taxon>Schumannella</taxon>
    </lineage>
</organism>
<name>A0A506Y7H1_9MICO</name>
<feature type="transmembrane region" description="Helical" evidence="2">
    <location>
        <begin position="81"/>
        <end position="102"/>
    </location>
</feature>
<proteinExistence type="predicted"/>
<gene>
    <name evidence="3" type="ORF">FJ657_11030</name>
</gene>
<feature type="transmembrane region" description="Helical" evidence="2">
    <location>
        <begin position="138"/>
        <end position="163"/>
    </location>
</feature>
<dbReference type="InterPro" id="IPR019051">
    <property type="entry name" value="Trp_biosyn_TM_oprn/chp"/>
</dbReference>
<feature type="region of interest" description="Disordered" evidence="1">
    <location>
        <begin position="178"/>
        <end position="242"/>
    </location>
</feature>
<keyword evidence="2" id="KW-1133">Transmembrane helix</keyword>
<feature type="compositionally biased region" description="Basic and acidic residues" evidence="1">
    <location>
        <begin position="190"/>
        <end position="204"/>
    </location>
</feature>
<dbReference type="EMBL" id="VHQG01000002">
    <property type="protein sequence ID" value="TPW76309.1"/>
    <property type="molecule type" value="Genomic_DNA"/>
</dbReference>
<comment type="caution">
    <text evidence="3">The sequence shown here is derived from an EMBL/GenBank/DDBJ whole genome shotgun (WGS) entry which is preliminary data.</text>
</comment>
<sequence length="242" mass="24739">MSVPAEPGRRGGRLKSLSLLALLAGNGVVLLAWSQQWYVLHLDDRAIPASGQVAAGPLLALALTGLVLVAALALAGVAFRIILGVLQALLGGCITLQAALTIGDPAHASSSVLRETAGISGQHAADLVDRVDGSGWPFLALAAGVVLVLLGLLVAVTATRWPVSSRRYSRTRLVAPDGRSAAEALDEGDRDAADDAGVDVHGDDTAASTRPSPSPSSSPRPAAERDAVADWDALSEGDDPTR</sequence>
<feature type="compositionally biased region" description="Acidic residues" evidence="1">
    <location>
        <begin position="233"/>
        <end position="242"/>
    </location>
</feature>